<dbReference type="Proteomes" id="UP000479710">
    <property type="component" value="Unassembled WGS sequence"/>
</dbReference>
<proteinExistence type="inferred from homology"/>
<protein>
    <recommendedName>
        <fullName evidence="8">Kinetochore protein NDC80</fullName>
    </recommendedName>
</protein>
<evidence type="ECO:0000256" key="7">
    <source>
        <dbReference type="ARBA" id="ARBA00023328"/>
    </source>
</evidence>
<comment type="similarity">
    <text evidence="1 8">Belongs to the NDC80/HEC1 family.</text>
</comment>
<dbReference type="GO" id="GO:0005634">
    <property type="term" value="C:nucleus"/>
    <property type="evidence" value="ECO:0007669"/>
    <property type="project" value="UniProtKB-SubCell"/>
</dbReference>
<feature type="domain" description="Kinetochore protein Ndc80 CH" evidence="10">
    <location>
        <begin position="84"/>
        <end position="159"/>
    </location>
</feature>
<evidence type="ECO:0000256" key="3">
    <source>
        <dbReference type="ARBA" id="ARBA00022618"/>
    </source>
</evidence>
<accession>A0A6G1CIB6</accession>
<evidence type="ECO:0000256" key="2">
    <source>
        <dbReference type="ARBA" id="ARBA00022454"/>
    </source>
</evidence>
<feature type="coiled-coil region" evidence="9">
    <location>
        <begin position="313"/>
        <end position="340"/>
    </location>
</feature>
<keyword evidence="2 8" id="KW-0158">Chromosome</keyword>
<evidence type="ECO:0000256" key="6">
    <source>
        <dbReference type="ARBA" id="ARBA00023306"/>
    </source>
</evidence>
<keyword evidence="3 8" id="KW-0132">Cell division</keyword>
<dbReference type="GO" id="GO:0031262">
    <property type="term" value="C:Ndc80 complex"/>
    <property type="evidence" value="ECO:0007669"/>
    <property type="project" value="UniProtKB-UniRule"/>
</dbReference>
<dbReference type="InterPro" id="IPR055307">
    <property type="entry name" value="NDC80_plants"/>
</dbReference>
<evidence type="ECO:0000256" key="8">
    <source>
        <dbReference type="RuleBase" id="RU368072"/>
    </source>
</evidence>
<dbReference type="InterPro" id="IPR038273">
    <property type="entry name" value="Ndc80_sf"/>
</dbReference>
<dbReference type="OrthoDB" id="7459479at2759"/>
<evidence type="ECO:0000313" key="12">
    <source>
        <dbReference type="Proteomes" id="UP000479710"/>
    </source>
</evidence>
<feature type="coiled-coil region" evidence="9">
    <location>
        <begin position="209"/>
        <end position="236"/>
    </location>
</feature>
<dbReference type="Gene3D" id="1.10.418.30">
    <property type="entry name" value="Ncd80 complex, Ncd80 subunit"/>
    <property type="match status" value="1"/>
</dbReference>
<name>A0A6G1CIB6_9ORYZ</name>
<evidence type="ECO:0000313" key="11">
    <source>
        <dbReference type="EMBL" id="KAF0899880.1"/>
    </source>
</evidence>
<dbReference type="AlphaFoldDB" id="A0A6G1CIB6"/>
<keyword evidence="6 8" id="KW-0131">Cell cycle</keyword>
<dbReference type="InterPro" id="IPR055260">
    <property type="entry name" value="Ndc80_CH"/>
</dbReference>
<keyword evidence="12" id="KW-1185">Reference proteome</keyword>
<feature type="coiled-coil region" evidence="9">
    <location>
        <begin position="491"/>
        <end position="518"/>
    </location>
</feature>
<comment type="caution">
    <text evidence="11">The sequence shown here is derived from an EMBL/GenBank/DDBJ whole genome shotgun (WGS) entry which is preliminary data.</text>
</comment>
<dbReference type="GO" id="GO:0051301">
    <property type="term" value="P:cell division"/>
    <property type="evidence" value="ECO:0007669"/>
    <property type="project" value="UniProtKB-UniRule"/>
</dbReference>
<organism evidence="11 12">
    <name type="scientific">Oryza meyeriana var. granulata</name>
    <dbReference type="NCBI Taxonomy" id="110450"/>
    <lineage>
        <taxon>Eukaryota</taxon>
        <taxon>Viridiplantae</taxon>
        <taxon>Streptophyta</taxon>
        <taxon>Embryophyta</taxon>
        <taxon>Tracheophyta</taxon>
        <taxon>Spermatophyta</taxon>
        <taxon>Magnoliopsida</taxon>
        <taxon>Liliopsida</taxon>
        <taxon>Poales</taxon>
        <taxon>Poaceae</taxon>
        <taxon>BOP clade</taxon>
        <taxon>Oryzoideae</taxon>
        <taxon>Oryzeae</taxon>
        <taxon>Oryzinae</taxon>
        <taxon>Oryza</taxon>
        <taxon>Oryza meyeriana</taxon>
    </lineage>
</organism>
<feature type="coiled-coil region" evidence="9">
    <location>
        <begin position="261"/>
        <end position="288"/>
    </location>
</feature>
<comment type="subunit">
    <text evidence="8">Component of the NDC80 complex.</text>
</comment>
<evidence type="ECO:0000256" key="5">
    <source>
        <dbReference type="ARBA" id="ARBA00023054"/>
    </source>
</evidence>
<evidence type="ECO:0000256" key="9">
    <source>
        <dbReference type="SAM" id="Coils"/>
    </source>
</evidence>
<dbReference type="GO" id="GO:0051315">
    <property type="term" value="P:attachment of mitotic spindle microtubules to kinetochore"/>
    <property type="evidence" value="ECO:0007669"/>
    <property type="project" value="UniProtKB-UniRule"/>
</dbReference>
<dbReference type="PANTHER" id="PTHR46681:SF1">
    <property type="entry name" value="KINETOCHORE PROTEIN NDC80 HOMOLOG"/>
    <property type="match status" value="1"/>
</dbReference>
<dbReference type="PANTHER" id="PTHR46681">
    <property type="entry name" value="KINETOCHORE PROTEIN NDC80 HOMOLOG"/>
    <property type="match status" value="1"/>
</dbReference>
<comment type="function">
    <text evidence="8">Acts as a component of the essential kinetochore-associated NDC80 complex, which is required for chromosome segregation and spindle checkpoint activity.</text>
</comment>
<dbReference type="Pfam" id="PF03801">
    <property type="entry name" value="Ndc80_HEC"/>
    <property type="match status" value="1"/>
</dbReference>
<keyword evidence="7 8" id="KW-0137">Centromere</keyword>
<evidence type="ECO:0000256" key="4">
    <source>
        <dbReference type="ARBA" id="ARBA00022776"/>
    </source>
</evidence>
<keyword evidence="5 9" id="KW-0175">Coiled coil</keyword>
<keyword evidence="8" id="KW-0995">Kinetochore</keyword>
<sequence length="572" mass="63748">MAPSAASDRTPLLDPHVLYPRNLDLAFSRRDSDAASLCSSRPSSIGTGPSLGGPITNFSDRSSQAAALRVVNAYIAPAVNLRQPLPAAKDIINAFRHLLERLDFPLLGVFEEDLPLALPLLGCPYKLTRSALKAPGTPHSWPPLLSVLYWFTLLARATDNVDASPSPVGAASNDLTLYITNSYSLYLSGDDDAVESLDEEYSSKARSHAEAAVQATQALEKEAQDLEAKRTKLTSGPSRLEALQAEKEAFTADVGKFESVVKSWTTKIQEKEESLVHLEKELEAKVMDRQRLVAENEGLMKKVDTQVVNVRDVDRMQREIQAVEHDNSRLENGKATLEEKGWELDAVVVRKLEEIEALVEQCNQAFRKLKPGVDFQYKLNTKGSSSVELLGTSYKTIMKPALNSLADETRRISVSKLDESVDLEKQSQRNAKILEMKKNHISVRQTETDKIVARLDSLDLEIGNHVTRCKADARQLKDEFEKKDHHLSTVEKEAEEFIKNSEKKLHDAKRETDEETQMCARELLKLIDSVTEYKEFMETSISGMKKDLYEAVDDISSLPSKVAPTSQTCAHL</sequence>
<gene>
    <name evidence="11" type="ORF">E2562_025122</name>
</gene>
<evidence type="ECO:0000256" key="1">
    <source>
        <dbReference type="ARBA" id="ARBA00007050"/>
    </source>
</evidence>
<keyword evidence="8" id="KW-0539">Nucleus</keyword>
<keyword evidence="4 8" id="KW-0498">Mitosis</keyword>
<comment type="subcellular location">
    <subcellularLocation>
        <location evidence="8">Chromosome</location>
        <location evidence="8">Centromere</location>
        <location evidence="8">Kinetochore</location>
    </subcellularLocation>
    <subcellularLocation>
        <location evidence="8">Nucleus</location>
    </subcellularLocation>
</comment>
<reference evidence="11 12" key="1">
    <citation type="submission" date="2019-11" db="EMBL/GenBank/DDBJ databases">
        <title>Whole genome sequence of Oryza granulata.</title>
        <authorList>
            <person name="Li W."/>
        </authorList>
    </citation>
    <scope>NUCLEOTIDE SEQUENCE [LARGE SCALE GENOMIC DNA]</scope>
    <source>
        <strain evidence="12">cv. Menghai</strain>
        <tissue evidence="11">Leaf</tissue>
    </source>
</reference>
<evidence type="ECO:0000259" key="10">
    <source>
        <dbReference type="Pfam" id="PF03801"/>
    </source>
</evidence>
<dbReference type="EMBL" id="SPHZ02000009">
    <property type="protein sequence ID" value="KAF0899880.1"/>
    <property type="molecule type" value="Genomic_DNA"/>
</dbReference>